<dbReference type="InterPro" id="IPR006073">
    <property type="entry name" value="GTP-bd"/>
</dbReference>
<keyword evidence="3" id="KW-1185">Reference proteome</keyword>
<dbReference type="OrthoDB" id="8954335at2759"/>
<feature type="domain" description="G" evidence="1">
    <location>
        <begin position="1"/>
        <end position="72"/>
    </location>
</feature>
<dbReference type="AlphaFoldDB" id="A0A9W8J5M5"/>
<sequence length="273" mass="30858">MGLTGAGKSTFINKYCRKDVMTVNHGLESCTRKMDFTVIVLPEDHPALPGRRLVLVDTPGFDDTDKSEHETLRRICTWLAHTYDAGTKVTGLVYLHSVGQSRMTRSARLSYDLFHAICGENAFRKVVMATTQWDTTLLNPAAGEIREKDLKTKWWKEPLAQGALYKRIQEPEEDIKSAIEHLLKGHAVATRVQKELVDEDKRVVETEAGKKLVATLQSWVIDSEIQELSPEKEEELKGSGFSADGHFWDGVKAIFRRNKNRKSSNFVLSKNVD</sequence>
<evidence type="ECO:0000313" key="3">
    <source>
        <dbReference type="Proteomes" id="UP001140091"/>
    </source>
</evidence>
<comment type="caution">
    <text evidence="2">The sequence shown here is derived from an EMBL/GenBank/DDBJ whole genome shotgun (WGS) entry which is preliminary data.</text>
</comment>
<dbReference type="EMBL" id="JANBPK010000922">
    <property type="protein sequence ID" value="KAJ2928592.1"/>
    <property type="molecule type" value="Genomic_DNA"/>
</dbReference>
<accession>A0A9W8J5M5</accession>
<gene>
    <name evidence="2" type="ORF">H1R20_g8529</name>
</gene>
<name>A0A9W8J5M5_9AGAR</name>
<reference evidence="2" key="1">
    <citation type="submission" date="2022-06" db="EMBL/GenBank/DDBJ databases">
        <title>Genome Sequence of Candolleomyces eurysporus.</title>
        <authorList>
            <person name="Buettner E."/>
        </authorList>
    </citation>
    <scope>NUCLEOTIDE SEQUENCE</scope>
    <source>
        <strain evidence="2">VTCC 930004</strain>
    </source>
</reference>
<dbReference type="InterPro" id="IPR027417">
    <property type="entry name" value="P-loop_NTPase"/>
</dbReference>
<dbReference type="SUPFAM" id="SSF52540">
    <property type="entry name" value="P-loop containing nucleoside triphosphate hydrolases"/>
    <property type="match status" value="1"/>
</dbReference>
<feature type="non-terminal residue" evidence="2">
    <location>
        <position position="1"/>
    </location>
</feature>
<organism evidence="2 3">
    <name type="scientific">Candolleomyces eurysporus</name>
    <dbReference type="NCBI Taxonomy" id="2828524"/>
    <lineage>
        <taxon>Eukaryota</taxon>
        <taxon>Fungi</taxon>
        <taxon>Dikarya</taxon>
        <taxon>Basidiomycota</taxon>
        <taxon>Agaricomycotina</taxon>
        <taxon>Agaricomycetes</taxon>
        <taxon>Agaricomycetidae</taxon>
        <taxon>Agaricales</taxon>
        <taxon>Agaricineae</taxon>
        <taxon>Psathyrellaceae</taxon>
        <taxon>Candolleomyces</taxon>
    </lineage>
</organism>
<dbReference type="Gene3D" id="3.40.50.300">
    <property type="entry name" value="P-loop containing nucleotide triphosphate hydrolases"/>
    <property type="match status" value="1"/>
</dbReference>
<evidence type="ECO:0000259" key="1">
    <source>
        <dbReference type="Pfam" id="PF01926"/>
    </source>
</evidence>
<protein>
    <recommendedName>
        <fullName evidence="1">G domain-containing protein</fullName>
    </recommendedName>
</protein>
<dbReference type="Pfam" id="PF01926">
    <property type="entry name" value="MMR_HSR1"/>
    <property type="match status" value="1"/>
</dbReference>
<evidence type="ECO:0000313" key="2">
    <source>
        <dbReference type="EMBL" id="KAJ2928592.1"/>
    </source>
</evidence>
<dbReference type="GO" id="GO:0005525">
    <property type="term" value="F:GTP binding"/>
    <property type="evidence" value="ECO:0007669"/>
    <property type="project" value="InterPro"/>
</dbReference>
<proteinExistence type="predicted"/>
<dbReference type="Proteomes" id="UP001140091">
    <property type="component" value="Unassembled WGS sequence"/>
</dbReference>
<dbReference type="CDD" id="cd00882">
    <property type="entry name" value="Ras_like_GTPase"/>
    <property type="match status" value="1"/>
</dbReference>